<proteinExistence type="predicted"/>
<gene>
    <name evidence="1" type="ORF">SM122_10825</name>
</gene>
<evidence type="ECO:0000313" key="1">
    <source>
        <dbReference type="EMBL" id="MEB3521039.1"/>
    </source>
</evidence>
<dbReference type="Proteomes" id="UP001308656">
    <property type="component" value="Unassembled WGS sequence"/>
</dbReference>
<reference evidence="1 2" key="1">
    <citation type="submission" date="2024-01" db="EMBL/GenBank/DDBJ databases">
        <title>Description of Streptococcus dentalis sp. nov., Streptococcus gingivalis sp. nov., Streptococcus lingualis sp. nov. isolated from human oral cavity.</title>
        <authorList>
            <person name="Choi Y.S."/>
            <person name="Goo B.J."/>
            <person name="Bae J.W."/>
        </authorList>
    </citation>
    <scope>NUCLEOTIDE SEQUENCE [LARGE SCALE GENOMIC DNA]</scope>
    <source>
        <strain evidence="1 2">S2</strain>
    </source>
</reference>
<protein>
    <submittedName>
        <fullName evidence="1">Uncharacterized protein</fullName>
    </submittedName>
</protein>
<evidence type="ECO:0000313" key="2">
    <source>
        <dbReference type="Proteomes" id="UP001308656"/>
    </source>
</evidence>
<sequence length="50" mass="6286">MKKRIKKKYELLERIEYLENDLFKFTQDTVDVIEVLADRIKRLERKHKKH</sequence>
<dbReference type="RefSeq" id="WP_324738354.1">
    <property type="nucleotide sequence ID" value="NZ_JAYKTO010000002.1"/>
</dbReference>
<dbReference type="EMBL" id="JAYKTO010000002">
    <property type="protein sequence ID" value="MEB3521039.1"/>
    <property type="molecule type" value="Genomic_DNA"/>
</dbReference>
<accession>A0ABU6BB62</accession>
<keyword evidence="2" id="KW-1185">Reference proteome</keyword>
<name>A0ABU6BB62_9STRE</name>
<organism evidence="1 2">
    <name type="scientific">Streptococcus gingivalis</name>
    <dbReference type="NCBI Taxonomy" id="3111861"/>
    <lineage>
        <taxon>Bacteria</taxon>
        <taxon>Bacillati</taxon>
        <taxon>Bacillota</taxon>
        <taxon>Bacilli</taxon>
        <taxon>Lactobacillales</taxon>
        <taxon>Streptococcaceae</taxon>
        <taxon>Streptococcus</taxon>
    </lineage>
</organism>
<comment type="caution">
    <text evidence="1">The sequence shown here is derived from an EMBL/GenBank/DDBJ whole genome shotgun (WGS) entry which is preliminary data.</text>
</comment>